<dbReference type="PANTHER" id="PTHR22814:SF110">
    <property type="entry name" value="HEAVY METAL-ASSOCIATED ISOPRENYLATED PLANT PROTEIN 21"/>
    <property type="match status" value="1"/>
</dbReference>
<comment type="caution">
    <text evidence="3">The sequence shown here is derived from an EMBL/GenBank/DDBJ whole genome shotgun (WGS) entry which is preliminary data.</text>
</comment>
<dbReference type="PANTHER" id="PTHR22814">
    <property type="entry name" value="COPPER TRANSPORT PROTEIN ATOX1-RELATED"/>
    <property type="match status" value="1"/>
</dbReference>
<dbReference type="CDD" id="cd00371">
    <property type="entry name" value="HMA"/>
    <property type="match status" value="1"/>
</dbReference>
<proteinExistence type="predicted"/>
<evidence type="ECO:0000313" key="4">
    <source>
        <dbReference type="Proteomes" id="UP000694240"/>
    </source>
</evidence>
<evidence type="ECO:0000256" key="1">
    <source>
        <dbReference type="ARBA" id="ARBA00022723"/>
    </source>
</evidence>
<reference evidence="3 4" key="1">
    <citation type="submission" date="2020-12" db="EMBL/GenBank/DDBJ databases">
        <title>Concerted genomic and epigenomic changes stabilize Arabidopsis allopolyploids.</title>
        <authorList>
            <person name="Chen Z."/>
        </authorList>
    </citation>
    <scope>NUCLEOTIDE SEQUENCE [LARGE SCALE GENOMIC DNA]</scope>
    <source>
        <strain evidence="3">Allo738</strain>
        <tissue evidence="3">Leaf</tissue>
    </source>
</reference>
<dbReference type="InterPro" id="IPR006121">
    <property type="entry name" value="HMA_dom"/>
</dbReference>
<evidence type="ECO:0000256" key="2">
    <source>
        <dbReference type="SAM" id="SignalP"/>
    </source>
</evidence>
<feature type="signal peptide" evidence="2">
    <location>
        <begin position="1"/>
        <end position="27"/>
    </location>
</feature>
<feature type="chain" id="PRO_5035773092" evidence="2">
    <location>
        <begin position="28"/>
        <end position="124"/>
    </location>
</feature>
<organism evidence="3 4">
    <name type="scientific">Arabidopsis thaliana x Arabidopsis arenosa</name>
    <dbReference type="NCBI Taxonomy" id="1240361"/>
    <lineage>
        <taxon>Eukaryota</taxon>
        <taxon>Viridiplantae</taxon>
        <taxon>Streptophyta</taxon>
        <taxon>Embryophyta</taxon>
        <taxon>Tracheophyta</taxon>
        <taxon>Spermatophyta</taxon>
        <taxon>Magnoliopsida</taxon>
        <taxon>eudicotyledons</taxon>
        <taxon>Gunneridae</taxon>
        <taxon>Pentapetalae</taxon>
        <taxon>rosids</taxon>
        <taxon>malvids</taxon>
        <taxon>Brassicales</taxon>
        <taxon>Brassicaceae</taxon>
        <taxon>Camelineae</taxon>
        <taxon>Arabidopsis</taxon>
    </lineage>
</organism>
<keyword evidence="1" id="KW-0479">Metal-binding</keyword>
<sequence>MYILERVNKMVYSYLLLFIMLKPTGTGVKSVEVNRKQSRITVNGHVDPNKVLKRVKSTGKKAEFWPYIPQHMVYYPFAPGMYDKRAPAGHIRNPTQSFPTANAPEENYVSLFSDDNVHAACSIM</sequence>
<keyword evidence="4" id="KW-1185">Reference proteome</keyword>
<protein>
    <submittedName>
        <fullName evidence="3">Heavy metal-associated domain superfamily</fullName>
    </submittedName>
</protein>
<accession>A0A8T1YWS2</accession>
<dbReference type="Proteomes" id="UP000694240">
    <property type="component" value="Chromosome 11"/>
</dbReference>
<dbReference type="AlphaFoldDB" id="A0A8T1YWS2"/>
<keyword evidence="2" id="KW-0732">Signal</keyword>
<dbReference type="EMBL" id="JAEFBK010000011">
    <property type="protein sequence ID" value="KAG7550977.1"/>
    <property type="molecule type" value="Genomic_DNA"/>
</dbReference>
<dbReference type="GO" id="GO:0046872">
    <property type="term" value="F:metal ion binding"/>
    <property type="evidence" value="ECO:0007669"/>
    <property type="project" value="UniProtKB-KW"/>
</dbReference>
<evidence type="ECO:0000313" key="3">
    <source>
        <dbReference type="EMBL" id="KAG7550977.1"/>
    </source>
</evidence>
<gene>
    <name evidence="3" type="ORF">ISN45_Aa06g017070</name>
</gene>
<name>A0A8T1YWS2_9BRAS</name>